<accession>A0ABY5U2T0</accession>
<gene>
    <name evidence="1" type="ORF">NYR52_10355</name>
</gene>
<protein>
    <submittedName>
        <fullName evidence="1">Uncharacterized protein</fullName>
    </submittedName>
</protein>
<dbReference type="RefSeq" id="WP_259435590.1">
    <property type="nucleotide sequence ID" value="NZ_CP103866.1"/>
</dbReference>
<keyword evidence="2" id="KW-1185">Reference proteome</keyword>
<name>A0ABY5U2T0_LACSH</name>
<organism evidence="1 2">
    <name type="scientific">Laceyella sacchari</name>
    <name type="common">Thermoactinomyces thalpophilus</name>
    <dbReference type="NCBI Taxonomy" id="37482"/>
    <lineage>
        <taxon>Bacteria</taxon>
        <taxon>Bacillati</taxon>
        <taxon>Bacillota</taxon>
        <taxon>Bacilli</taxon>
        <taxon>Bacillales</taxon>
        <taxon>Thermoactinomycetaceae</taxon>
        <taxon>Laceyella</taxon>
    </lineage>
</organism>
<dbReference type="EMBL" id="CP103866">
    <property type="protein sequence ID" value="UWE02552.1"/>
    <property type="molecule type" value="Genomic_DNA"/>
</dbReference>
<reference evidence="1" key="1">
    <citation type="submission" date="2022-08" db="EMBL/GenBank/DDBJ databases">
        <title>The complete genome sequence of the thermophilic bacterium Laceyella sacchari FBKL4.010 reveals the basis for tetramethylpyrazine biosynthesis in Moutai-flavor Daqu.</title>
        <authorList>
            <person name="Li D."/>
            <person name="Huang W."/>
            <person name="Wang C."/>
            <person name="Qiu S."/>
        </authorList>
    </citation>
    <scope>NUCLEOTIDE SEQUENCE</scope>
    <source>
        <strain evidence="1">FBKL4.014</strain>
    </source>
</reference>
<proteinExistence type="predicted"/>
<sequence>MMSNHSYTPEQLEAIRSLIEEANSKLPAAQQLKAQQISDLITFILGLPVQAITAVAGVVTGATGILTGVVGSLLGILEQLIGLITGGGAVNGAAASILQQVAPNLVNIIEKQIPTPPQGQNDSNPEQK</sequence>
<evidence type="ECO:0000313" key="1">
    <source>
        <dbReference type="EMBL" id="UWE02552.1"/>
    </source>
</evidence>
<dbReference type="Proteomes" id="UP001058650">
    <property type="component" value="Chromosome"/>
</dbReference>
<evidence type="ECO:0000313" key="2">
    <source>
        <dbReference type="Proteomes" id="UP001058650"/>
    </source>
</evidence>